<dbReference type="InterPro" id="IPR006638">
    <property type="entry name" value="Elp3/MiaA/NifB-like_rSAM"/>
</dbReference>
<reference evidence="7 8" key="1">
    <citation type="journal article" date="2016" name="Nat. Commun.">
        <title>Thousands of microbial genomes shed light on interconnected biogeochemical processes in an aquifer system.</title>
        <authorList>
            <person name="Anantharaman K."/>
            <person name="Brown C.T."/>
            <person name="Hug L.A."/>
            <person name="Sharon I."/>
            <person name="Castelle C.J."/>
            <person name="Probst A.J."/>
            <person name="Thomas B.C."/>
            <person name="Singh A."/>
            <person name="Wilkins M.J."/>
            <person name="Karaoz U."/>
            <person name="Brodie E.L."/>
            <person name="Williams K.H."/>
            <person name="Hubbard S.S."/>
            <person name="Banfield J.F."/>
        </authorList>
    </citation>
    <scope>NUCLEOTIDE SEQUENCE [LARGE SCALE GENOMIC DNA]</scope>
</reference>
<dbReference type="CDD" id="cd01335">
    <property type="entry name" value="Radical_SAM"/>
    <property type="match status" value="1"/>
</dbReference>
<keyword evidence="3" id="KW-0479">Metal-binding</keyword>
<accession>A0A1G2F9R3</accession>
<dbReference type="SUPFAM" id="SSF102114">
    <property type="entry name" value="Radical SAM enzymes"/>
    <property type="match status" value="1"/>
</dbReference>
<keyword evidence="5" id="KW-0411">Iron-sulfur</keyword>
<comment type="cofactor">
    <cofactor evidence="1">
        <name>[4Fe-4S] cluster</name>
        <dbReference type="ChEBI" id="CHEBI:49883"/>
    </cofactor>
</comment>
<comment type="caution">
    <text evidence="7">The sequence shown here is derived from an EMBL/GenBank/DDBJ whole genome shotgun (WGS) entry which is preliminary data.</text>
</comment>
<dbReference type="InterPro" id="IPR023404">
    <property type="entry name" value="rSAM_horseshoe"/>
</dbReference>
<evidence type="ECO:0000256" key="1">
    <source>
        <dbReference type="ARBA" id="ARBA00001966"/>
    </source>
</evidence>
<evidence type="ECO:0000256" key="3">
    <source>
        <dbReference type="ARBA" id="ARBA00022723"/>
    </source>
</evidence>
<dbReference type="PANTHER" id="PTHR43409">
    <property type="entry name" value="ANAEROBIC MAGNESIUM-PROTOPORPHYRIN IX MONOMETHYL ESTER CYCLASE-RELATED"/>
    <property type="match status" value="1"/>
</dbReference>
<feature type="domain" description="Radical SAM core" evidence="6">
    <location>
        <begin position="181"/>
        <end position="392"/>
    </location>
</feature>
<sequence>MKIALLEIDEDRNFYINKDVMGGFGMKADFGHSILSRILAILKKKSVNFPVYTLADIAAIFKKSGHQVKYFKNELPLDFDVVFIPSSIVDFRNELKWAERIKKTSSAKVGFFGPFASTFPGIFLEVADFVLLGEPEEASARIANGLEPKGKIVSQPGNLENLPFPAWEIFDWQKFSYRPMIKAKPFFIVLSSRGCVFNCFYCPYKAFYGNFRSRNPQSIIEELIFLKKNFGMKAVQFRDPIFTADRERVIRLCELILQSGLIFQWGCETHVNYLDKELVEIMKKAGLKSLNIGVESADKELLRDSTRISANAEKEIEIVKYCQQKNINVAAFYILGLPDDILQSMKNTLNYAKSLNTLVAQFFVCTPFPNTKFYQSVKDRIYENDWEKFNSF</sequence>
<gene>
    <name evidence="7" type="ORF">A2174_03090</name>
</gene>
<organism evidence="7 8">
    <name type="scientific">Candidatus Portnoybacteria bacterium RBG_13_41_18</name>
    <dbReference type="NCBI Taxonomy" id="1801991"/>
    <lineage>
        <taxon>Bacteria</taxon>
        <taxon>Candidatus Portnoyibacteriota</taxon>
    </lineage>
</organism>
<protein>
    <recommendedName>
        <fullName evidence="6">Radical SAM core domain-containing protein</fullName>
    </recommendedName>
</protein>
<dbReference type="InterPro" id="IPR051198">
    <property type="entry name" value="BchE-like"/>
</dbReference>
<dbReference type="InterPro" id="IPR034466">
    <property type="entry name" value="Methyltransferase_Class_B"/>
</dbReference>
<feature type="non-terminal residue" evidence="7">
    <location>
        <position position="392"/>
    </location>
</feature>
<evidence type="ECO:0000256" key="4">
    <source>
        <dbReference type="ARBA" id="ARBA00023004"/>
    </source>
</evidence>
<evidence type="ECO:0000256" key="5">
    <source>
        <dbReference type="ARBA" id="ARBA00023014"/>
    </source>
</evidence>
<dbReference type="InterPro" id="IPR058240">
    <property type="entry name" value="rSAM_sf"/>
</dbReference>
<dbReference type="GO" id="GO:0003824">
    <property type="term" value="F:catalytic activity"/>
    <property type="evidence" value="ECO:0007669"/>
    <property type="project" value="InterPro"/>
</dbReference>
<dbReference type="PANTHER" id="PTHR43409:SF16">
    <property type="entry name" value="SLR0320 PROTEIN"/>
    <property type="match status" value="1"/>
</dbReference>
<dbReference type="GO" id="GO:0005829">
    <property type="term" value="C:cytosol"/>
    <property type="evidence" value="ECO:0007669"/>
    <property type="project" value="TreeGrafter"/>
</dbReference>
<dbReference type="PROSITE" id="PS51918">
    <property type="entry name" value="RADICAL_SAM"/>
    <property type="match status" value="1"/>
</dbReference>
<dbReference type="Gene3D" id="3.40.50.280">
    <property type="entry name" value="Cobalamin-binding domain"/>
    <property type="match status" value="1"/>
</dbReference>
<dbReference type="SFLD" id="SFLDG01082">
    <property type="entry name" value="B12-binding_domain_containing"/>
    <property type="match status" value="1"/>
</dbReference>
<name>A0A1G2F9R3_9BACT</name>
<dbReference type="SFLD" id="SFLDG01123">
    <property type="entry name" value="methyltransferase_(Class_B)"/>
    <property type="match status" value="1"/>
</dbReference>
<dbReference type="Pfam" id="PF04055">
    <property type="entry name" value="Radical_SAM"/>
    <property type="match status" value="1"/>
</dbReference>
<dbReference type="GO" id="GO:0046872">
    <property type="term" value="F:metal ion binding"/>
    <property type="evidence" value="ECO:0007669"/>
    <property type="project" value="UniProtKB-KW"/>
</dbReference>
<evidence type="ECO:0000259" key="6">
    <source>
        <dbReference type="PROSITE" id="PS51918"/>
    </source>
</evidence>
<dbReference type="SMART" id="SM00729">
    <property type="entry name" value="Elp3"/>
    <property type="match status" value="1"/>
</dbReference>
<dbReference type="GO" id="GO:0051539">
    <property type="term" value="F:4 iron, 4 sulfur cluster binding"/>
    <property type="evidence" value="ECO:0007669"/>
    <property type="project" value="UniProtKB-KW"/>
</dbReference>
<dbReference type="SFLD" id="SFLDS00029">
    <property type="entry name" value="Radical_SAM"/>
    <property type="match status" value="1"/>
</dbReference>
<dbReference type="InterPro" id="IPR007197">
    <property type="entry name" value="rSAM"/>
</dbReference>
<evidence type="ECO:0000256" key="2">
    <source>
        <dbReference type="ARBA" id="ARBA00022691"/>
    </source>
</evidence>
<dbReference type="EMBL" id="MHMV01000012">
    <property type="protein sequence ID" value="OGZ34743.1"/>
    <property type="molecule type" value="Genomic_DNA"/>
</dbReference>
<dbReference type="AlphaFoldDB" id="A0A1G2F9R3"/>
<evidence type="ECO:0000313" key="8">
    <source>
        <dbReference type="Proteomes" id="UP000177725"/>
    </source>
</evidence>
<keyword evidence="2" id="KW-0949">S-adenosyl-L-methionine</keyword>
<keyword evidence="4" id="KW-0408">Iron</keyword>
<dbReference type="Proteomes" id="UP000177725">
    <property type="component" value="Unassembled WGS sequence"/>
</dbReference>
<dbReference type="Gene3D" id="3.80.30.20">
    <property type="entry name" value="tm_1862 like domain"/>
    <property type="match status" value="1"/>
</dbReference>
<proteinExistence type="predicted"/>
<evidence type="ECO:0000313" key="7">
    <source>
        <dbReference type="EMBL" id="OGZ34743.1"/>
    </source>
</evidence>